<sequence length="400" mass="44639">MEIETSTCASCLAFPDSGQITTAASVDSSTLPFKTAYRHVMDVVASGSPLMLTLGVIANVLNIVVFTKLGLKDNVTVSLLALSLSDLLYLVLMWPHVAYDTITYIFQNRLGLPVTWLVDPGILRFPFYWYAFVFYETSTLITVYISVVRCACVAIPFRVKSTFTARRAVVAFFVFFVVVFLLRLPMLMMKRIVREFDTATNSTRVMFREIDDGGVADAVNDIVSRNVLPWASVVVVVASVAIMINKLRASAKFRSSAASQQPTAGQKDRSHSSNKPNRGQDDDTETHNASQIYTDQSDQKPQTSGTRNGQEMSAREAQVVKSVVLVAFIFITCHLPLMTYSLARRLEPDLNDGNAARYIYLFAIFSNVSKVFAYVNASVNIAVYYTFNSRYRQCLKDLVR</sequence>
<evidence type="ECO:0000256" key="8">
    <source>
        <dbReference type="SAM" id="MobiDB-lite"/>
    </source>
</evidence>
<feature type="transmembrane region" description="Helical" evidence="9">
    <location>
        <begin position="43"/>
        <end position="66"/>
    </location>
</feature>
<dbReference type="PANTHER" id="PTHR24243">
    <property type="entry name" value="G-PROTEIN COUPLED RECEPTOR"/>
    <property type="match status" value="1"/>
</dbReference>
<feature type="transmembrane region" description="Helical" evidence="9">
    <location>
        <begin position="127"/>
        <end position="147"/>
    </location>
</feature>
<evidence type="ECO:0000256" key="3">
    <source>
        <dbReference type="ARBA" id="ARBA00022989"/>
    </source>
</evidence>
<evidence type="ECO:0000256" key="5">
    <source>
        <dbReference type="ARBA" id="ARBA00023136"/>
    </source>
</evidence>
<keyword evidence="5 9" id="KW-0472">Membrane</keyword>
<evidence type="ECO:0000256" key="2">
    <source>
        <dbReference type="ARBA" id="ARBA00022692"/>
    </source>
</evidence>
<evidence type="ECO:0000256" key="7">
    <source>
        <dbReference type="ARBA" id="ARBA00023224"/>
    </source>
</evidence>
<feature type="domain" description="G-protein coupled receptors family 1 profile" evidence="10">
    <location>
        <begin position="58"/>
        <end position="384"/>
    </location>
</feature>
<feature type="transmembrane region" description="Helical" evidence="9">
    <location>
        <begin position="168"/>
        <end position="188"/>
    </location>
</feature>
<evidence type="ECO:0000259" key="10">
    <source>
        <dbReference type="PROSITE" id="PS50262"/>
    </source>
</evidence>
<comment type="subcellular location">
    <subcellularLocation>
        <location evidence="1">Membrane</location>
        <topology evidence="1">Multi-pass membrane protein</topology>
    </subcellularLocation>
</comment>
<protein>
    <submittedName>
        <fullName evidence="11">Chemosensory receptor c</fullName>
    </submittedName>
</protein>
<feature type="region of interest" description="Disordered" evidence="8">
    <location>
        <begin position="255"/>
        <end position="312"/>
    </location>
</feature>
<keyword evidence="6 11" id="KW-0675">Receptor</keyword>
<evidence type="ECO:0000256" key="4">
    <source>
        <dbReference type="ARBA" id="ARBA00023040"/>
    </source>
</evidence>
<dbReference type="GO" id="GO:0004930">
    <property type="term" value="F:G protein-coupled receptor activity"/>
    <property type="evidence" value="ECO:0007669"/>
    <property type="project" value="UniProtKB-KW"/>
</dbReference>
<feature type="transmembrane region" description="Helical" evidence="9">
    <location>
        <begin position="319"/>
        <end position="338"/>
    </location>
</feature>
<dbReference type="PROSITE" id="PS50262">
    <property type="entry name" value="G_PROTEIN_RECEP_F1_2"/>
    <property type="match status" value="1"/>
</dbReference>
<evidence type="ECO:0000256" key="6">
    <source>
        <dbReference type="ARBA" id="ARBA00023170"/>
    </source>
</evidence>
<evidence type="ECO:0000313" key="11">
    <source>
        <dbReference type="EMBL" id="GFO49333.1"/>
    </source>
</evidence>
<dbReference type="PRINTS" id="PR00237">
    <property type="entry name" value="GPCRRHODOPSN"/>
</dbReference>
<feature type="transmembrane region" description="Helical" evidence="9">
    <location>
        <begin position="87"/>
        <end position="107"/>
    </location>
</feature>
<feature type="compositionally biased region" description="Polar residues" evidence="8">
    <location>
        <begin position="287"/>
        <end position="311"/>
    </location>
</feature>
<keyword evidence="2 9" id="KW-0812">Transmembrane</keyword>
<dbReference type="AlphaFoldDB" id="A0AAV4DY98"/>
<proteinExistence type="predicted"/>
<accession>A0AAV4DY98</accession>
<keyword evidence="7" id="KW-0807">Transducer</keyword>
<dbReference type="PANTHER" id="PTHR24243:SF208">
    <property type="entry name" value="PYROKININ-1 RECEPTOR"/>
    <property type="match status" value="1"/>
</dbReference>
<dbReference type="InterPro" id="IPR017452">
    <property type="entry name" value="GPCR_Rhodpsn_7TM"/>
</dbReference>
<gene>
    <name evidence="11" type="ORF">PoB_007583800</name>
</gene>
<dbReference type="Proteomes" id="UP000735302">
    <property type="component" value="Unassembled WGS sequence"/>
</dbReference>
<keyword evidence="4" id="KW-0297">G-protein coupled receptor</keyword>
<name>A0AAV4DY98_9GAST</name>
<evidence type="ECO:0000313" key="12">
    <source>
        <dbReference type="Proteomes" id="UP000735302"/>
    </source>
</evidence>
<dbReference type="SUPFAM" id="SSF81321">
    <property type="entry name" value="Family A G protein-coupled receptor-like"/>
    <property type="match status" value="1"/>
</dbReference>
<dbReference type="GO" id="GO:0016020">
    <property type="term" value="C:membrane"/>
    <property type="evidence" value="ECO:0007669"/>
    <property type="project" value="UniProtKB-SubCell"/>
</dbReference>
<evidence type="ECO:0000256" key="1">
    <source>
        <dbReference type="ARBA" id="ARBA00004141"/>
    </source>
</evidence>
<dbReference type="Pfam" id="PF00001">
    <property type="entry name" value="7tm_1"/>
    <property type="match status" value="1"/>
</dbReference>
<evidence type="ECO:0000256" key="9">
    <source>
        <dbReference type="SAM" id="Phobius"/>
    </source>
</evidence>
<keyword evidence="12" id="KW-1185">Reference proteome</keyword>
<dbReference type="Gene3D" id="1.20.1070.10">
    <property type="entry name" value="Rhodopsin 7-helix transmembrane proteins"/>
    <property type="match status" value="1"/>
</dbReference>
<organism evidence="11 12">
    <name type="scientific">Plakobranchus ocellatus</name>
    <dbReference type="NCBI Taxonomy" id="259542"/>
    <lineage>
        <taxon>Eukaryota</taxon>
        <taxon>Metazoa</taxon>
        <taxon>Spiralia</taxon>
        <taxon>Lophotrochozoa</taxon>
        <taxon>Mollusca</taxon>
        <taxon>Gastropoda</taxon>
        <taxon>Heterobranchia</taxon>
        <taxon>Euthyneura</taxon>
        <taxon>Panpulmonata</taxon>
        <taxon>Sacoglossa</taxon>
        <taxon>Placobranchoidea</taxon>
        <taxon>Plakobranchidae</taxon>
        <taxon>Plakobranchus</taxon>
    </lineage>
</organism>
<feature type="transmembrane region" description="Helical" evidence="9">
    <location>
        <begin position="227"/>
        <end position="244"/>
    </location>
</feature>
<keyword evidence="3 9" id="KW-1133">Transmembrane helix</keyword>
<dbReference type="EMBL" id="BLXT01008474">
    <property type="protein sequence ID" value="GFO49333.1"/>
    <property type="molecule type" value="Genomic_DNA"/>
</dbReference>
<feature type="transmembrane region" description="Helical" evidence="9">
    <location>
        <begin position="358"/>
        <end position="387"/>
    </location>
</feature>
<reference evidence="11 12" key="1">
    <citation type="journal article" date="2021" name="Elife">
        <title>Chloroplast acquisition without the gene transfer in kleptoplastic sea slugs, Plakobranchus ocellatus.</title>
        <authorList>
            <person name="Maeda T."/>
            <person name="Takahashi S."/>
            <person name="Yoshida T."/>
            <person name="Shimamura S."/>
            <person name="Takaki Y."/>
            <person name="Nagai Y."/>
            <person name="Toyoda A."/>
            <person name="Suzuki Y."/>
            <person name="Arimoto A."/>
            <person name="Ishii H."/>
            <person name="Satoh N."/>
            <person name="Nishiyama T."/>
            <person name="Hasebe M."/>
            <person name="Maruyama T."/>
            <person name="Minagawa J."/>
            <person name="Obokata J."/>
            <person name="Shigenobu S."/>
        </authorList>
    </citation>
    <scope>NUCLEOTIDE SEQUENCE [LARGE SCALE GENOMIC DNA]</scope>
</reference>
<comment type="caution">
    <text evidence="11">The sequence shown here is derived from an EMBL/GenBank/DDBJ whole genome shotgun (WGS) entry which is preliminary data.</text>
</comment>
<dbReference type="InterPro" id="IPR000276">
    <property type="entry name" value="GPCR_Rhodpsn"/>
</dbReference>